<feature type="domain" description="Peptidase S1" evidence="3">
    <location>
        <begin position="164"/>
        <end position="338"/>
    </location>
</feature>
<gene>
    <name evidence="4" type="ORF">HDA41_008154</name>
</gene>
<evidence type="ECO:0000313" key="4">
    <source>
        <dbReference type="EMBL" id="MBB5800190.1"/>
    </source>
</evidence>
<comment type="caution">
    <text evidence="4">The sequence shown here is derived from an EMBL/GenBank/DDBJ whole genome shotgun (WGS) entry which is preliminary data.</text>
</comment>
<name>A0A7W9HDF5_9ACTN</name>
<evidence type="ECO:0000313" key="5">
    <source>
        <dbReference type="Proteomes" id="UP000590647"/>
    </source>
</evidence>
<evidence type="ECO:0000256" key="1">
    <source>
        <dbReference type="ARBA" id="ARBA00022729"/>
    </source>
</evidence>
<dbReference type="PANTHER" id="PTHR15462:SF8">
    <property type="entry name" value="SERINE PROTEASE"/>
    <property type="match status" value="1"/>
</dbReference>
<dbReference type="PANTHER" id="PTHR15462">
    <property type="entry name" value="SERINE PROTEASE"/>
    <property type="match status" value="1"/>
</dbReference>
<evidence type="ECO:0000259" key="3">
    <source>
        <dbReference type="Pfam" id="PF00089"/>
    </source>
</evidence>
<dbReference type="Pfam" id="PF00089">
    <property type="entry name" value="Trypsin"/>
    <property type="match status" value="1"/>
</dbReference>
<dbReference type="InterPro" id="IPR001314">
    <property type="entry name" value="Peptidase_S1A"/>
</dbReference>
<accession>A0A7W9HDF5</accession>
<keyword evidence="5" id="KW-1185">Reference proteome</keyword>
<dbReference type="InterPro" id="IPR009003">
    <property type="entry name" value="Peptidase_S1_PA"/>
</dbReference>
<dbReference type="RefSeq" id="WP_184992973.1">
    <property type="nucleotide sequence ID" value="NZ_JACHNE010000001.1"/>
</dbReference>
<evidence type="ECO:0000256" key="2">
    <source>
        <dbReference type="SAM" id="MobiDB-lite"/>
    </source>
</evidence>
<proteinExistence type="predicted"/>
<sequence>MTNLPNDDTAEPLTLEQLLEMDNDPVSGEMIPAEMRESMSERVVHLSSPDGSERAKLPDLGAELARNGSFQLPEGVFLGRLGGDGRTQEGVGDSWASTTPPHRPDWRPRVYHPKVAPTEPPPWGVKNGKGVRLHKVYGPENRTPFRPEGYPMTCIGRIEVFESGVRRQFGTAALVGPRHIATSAHLMPRDGGAGRWAVRFVPGFFNGVSTVGLESFCEAYRHVVHPNNVSDSTQDRDFAVLKLYNPLGNPLGWFGTKTYDDDWEDEGRWTLVGYPGSITGAERPTFQNGISVIDDDPSGEWSEIEHRGDASDGNSGGPLFGTFPDGLPYIIGVHSGDEVRMAGPIVAEDNNVCAGGVGMPRMVNALRAEWP</sequence>
<keyword evidence="1" id="KW-0732">Signal</keyword>
<reference evidence="4 5" key="1">
    <citation type="submission" date="2020-08" db="EMBL/GenBank/DDBJ databases">
        <title>Sequencing the genomes of 1000 actinobacteria strains.</title>
        <authorList>
            <person name="Klenk H.-P."/>
        </authorList>
    </citation>
    <scope>NUCLEOTIDE SEQUENCE [LARGE SCALE GENOMIC DNA]</scope>
    <source>
        <strain evidence="4 5">DSM 40084</strain>
    </source>
</reference>
<dbReference type="GO" id="GO:0004252">
    <property type="term" value="F:serine-type endopeptidase activity"/>
    <property type="evidence" value="ECO:0007669"/>
    <property type="project" value="InterPro"/>
</dbReference>
<dbReference type="InterPro" id="IPR043504">
    <property type="entry name" value="Peptidase_S1_PA_chymotrypsin"/>
</dbReference>
<dbReference type="PRINTS" id="PR00722">
    <property type="entry name" value="CHYMOTRYPSIN"/>
</dbReference>
<dbReference type="Proteomes" id="UP000590647">
    <property type="component" value="Unassembled WGS sequence"/>
</dbReference>
<feature type="region of interest" description="Disordered" evidence="2">
    <location>
        <begin position="87"/>
        <end position="127"/>
    </location>
</feature>
<protein>
    <recommendedName>
        <fullName evidence="3">Peptidase S1 domain-containing protein</fullName>
    </recommendedName>
</protein>
<dbReference type="EMBL" id="JACHNE010000001">
    <property type="protein sequence ID" value="MBB5800190.1"/>
    <property type="molecule type" value="Genomic_DNA"/>
</dbReference>
<dbReference type="InterPro" id="IPR050966">
    <property type="entry name" value="Glutamyl_endopeptidase"/>
</dbReference>
<dbReference type="SUPFAM" id="SSF50494">
    <property type="entry name" value="Trypsin-like serine proteases"/>
    <property type="match status" value="1"/>
</dbReference>
<dbReference type="Gene3D" id="2.40.10.10">
    <property type="entry name" value="Trypsin-like serine proteases"/>
    <property type="match status" value="2"/>
</dbReference>
<dbReference type="InterPro" id="IPR001254">
    <property type="entry name" value="Trypsin_dom"/>
</dbReference>
<organism evidence="4 5">
    <name type="scientific">Streptomyces caelestis</name>
    <dbReference type="NCBI Taxonomy" id="36816"/>
    <lineage>
        <taxon>Bacteria</taxon>
        <taxon>Bacillati</taxon>
        <taxon>Actinomycetota</taxon>
        <taxon>Actinomycetes</taxon>
        <taxon>Kitasatosporales</taxon>
        <taxon>Streptomycetaceae</taxon>
        <taxon>Streptomyces</taxon>
    </lineage>
</organism>
<dbReference type="AlphaFoldDB" id="A0A7W9HDF5"/>
<dbReference type="GO" id="GO:0006508">
    <property type="term" value="P:proteolysis"/>
    <property type="evidence" value="ECO:0007669"/>
    <property type="project" value="InterPro"/>
</dbReference>